<dbReference type="InterPro" id="IPR046342">
    <property type="entry name" value="CBS_dom_sf"/>
</dbReference>
<comment type="subunit">
    <text evidence="2">Homohexamer.</text>
</comment>
<name>A0A858RRK2_9BACT</name>
<evidence type="ECO:0000259" key="10">
    <source>
        <dbReference type="PROSITE" id="PS51371"/>
    </source>
</evidence>
<dbReference type="InterPro" id="IPR038763">
    <property type="entry name" value="DHH_sf"/>
</dbReference>
<dbReference type="SMART" id="SM00116">
    <property type="entry name" value="CBS"/>
    <property type="match status" value="2"/>
</dbReference>
<dbReference type="GO" id="GO:0046872">
    <property type="term" value="F:metal ion binding"/>
    <property type="evidence" value="ECO:0007669"/>
    <property type="project" value="UniProtKB-KW"/>
</dbReference>
<feature type="domain" description="CBS" evidence="10">
    <location>
        <begin position="268"/>
        <end position="325"/>
    </location>
</feature>
<dbReference type="PROSITE" id="PS51371">
    <property type="entry name" value="CBS"/>
    <property type="match status" value="2"/>
</dbReference>
<protein>
    <recommendedName>
        <fullName evidence="3">inorganic diphosphatase</fullName>
        <ecNumber evidence="3">3.6.1.1</ecNumber>
    </recommendedName>
    <alternativeName>
        <fullName evidence="7">Pyrophosphate phospho-hydrolase</fullName>
    </alternativeName>
</protein>
<dbReference type="InterPro" id="IPR000644">
    <property type="entry name" value="CBS_dom"/>
</dbReference>
<dbReference type="SMART" id="SM01131">
    <property type="entry name" value="DHHA2"/>
    <property type="match status" value="1"/>
</dbReference>
<keyword evidence="6" id="KW-0464">Manganese</keyword>
<dbReference type="AlphaFoldDB" id="A0A858RRK2"/>
<dbReference type="InterPro" id="IPR038222">
    <property type="entry name" value="DHHA2_dom_sf"/>
</dbReference>
<dbReference type="SUPFAM" id="SSF64182">
    <property type="entry name" value="DHH phosphoesterases"/>
    <property type="match status" value="1"/>
</dbReference>
<dbReference type="EC" id="3.6.1.1" evidence="3"/>
<evidence type="ECO:0000256" key="8">
    <source>
        <dbReference type="ARBA" id="ARBA00047820"/>
    </source>
</evidence>
<evidence type="ECO:0000256" key="5">
    <source>
        <dbReference type="ARBA" id="ARBA00022801"/>
    </source>
</evidence>
<dbReference type="GO" id="GO:0004427">
    <property type="term" value="F:inorganic diphosphate phosphatase activity"/>
    <property type="evidence" value="ECO:0007669"/>
    <property type="project" value="UniProtKB-EC"/>
</dbReference>
<evidence type="ECO:0000256" key="4">
    <source>
        <dbReference type="ARBA" id="ARBA00022723"/>
    </source>
</evidence>
<dbReference type="RefSeq" id="WP_169457534.1">
    <property type="nucleotide sequence ID" value="NZ_CP051774.1"/>
</dbReference>
<sequence>MEPPRRSLPFYVIGHKNPDTDAICSAIGNAALLRMTGEPNAVAARCGEVPARTAWVLEQAGIETPPLVTDVRASAGMICRRDVVQVSPTDTFIVAYRRMLASGVRCVPVANGDGSVQGMLRYLDLLELLVPGDASGLQARTVNVALSKIANTLHAESVGFPMPEGDDEEELILLVGASSQSTVERRLKQAAKEGNVNRFLVICGDRPVVQHYAIENGARALLVTGGNGVEPALREMARKRGVIVMLCSQDTASCSTLIRCSRTVRHVMESNFATVSGSEPVSRLRKGLASSEQDLFPVLDPITKEMIGVLSKSDLIDPPRTRLALVDHNEFAQAVTGVDESEIVEVIDHHRLAGDLVSREPIRFLNEPVGSTSTLVARKFRHRYLEPDKGTSMCLCAGIIADTLCLTSPTTTELDHEMLGWLSELAGIDPAKFKEEFFAVGSLLATGTPDAILNADRKEFIDEGVKVTIAQVEELGLHAFPPRREELEAALQNLAKENEYELAVLVVTDIANHHSLVLAAGEPKFVANIPYGKLDASLYDAPGVVSRKKQIFPAVCQALRKAG</sequence>
<evidence type="ECO:0000256" key="6">
    <source>
        <dbReference type="ARBA" id="ARBA00023211"/>
    </source>
</evidence>
<keyword evidence="5 11" id="KW-0378">Hydrolase</keyword>
<evidence type="ECO:0000256" key="2">
    <source>
        <dbReference type="ARBA" id="ARBA00011643"/>
    </source>
</evidence>
<dbReference type="KEGG" id="luo:HHL09_25795"/>
<feature type="domain" description="CBS" evidence="10">
    <location>
        <begin position="79"/>
        <end position="135"/>
    </location>
</feature>
<dbReference type="Pfam" id="PF01368">
    <property type="entry name" value="DHH"/>
    <property type="match status" value="1"/>
</dbReference>
<dbReference type="GO" id="GO:0005737">
    <property type="term" value="C:cytoplasm"/>
    <property type="evidence" value="ECO:0007669"/>
    <property type="project" value="InterPro"/>
</dbReference>
<evidence type="ECO:0000256" key="3">
    <source>
        <dbReference type="ARBA" id="ARBA00012146"/>
    </source>
</evidence>
<gene>
    <name evidence="11" type="ORF">HHL09_25795</name>
</gene>
<dbReference type="Pfam" id="PF02833">
    <property type="entry name" value="DHHA2"/>
    <property type="match status" value="1"/>
</dbReference>
<proteinExistence type="predicted"/>
<dbReference type="InterPro" id="IPR028979">
    <property type="entry name" value="Ser_kin/Pase_Hpr-like_N_sf"/>
</dbReference>
<dbReference type="InterPro" id="IPR001667">
    <property type="entry name" value="DDH_dom"/>
</dbReference>
<evidence type="ECO:0000256" key="1">
    <source>
        <dbReference type="ARBA" id="ARBA00001936"/>
    </source>
</evidence>
<evidence type="ECO:0000256" key="9">
    <source>
        <dbReference type="PROSITE-ProRule" id="PRU00703"/>
    </source>
</evidence>
<dbReference type="Gene3D" id="3.90.1640.10">
    <property type="entry name" value="inorganic pyrophosphatase (n-terminal core)"/>
    <property type="match status" value="2"/>
</dbReference>
<comment type="catalytic activity">
    <reaction evidence="8">
        <text>diphosphate + H2O = 2 phosphate + H(+)</text>
        <dbReference type="Rhea" id="RHEA:24576"/>
        <dbReference type="ChEBI" id="CHEBI:15377"/>
        <dbReference type="ChEBI" id="CHEBI:15378"/>
        <dbReference type="ChEBI" id="CHEBI:33019"/>
        <dbReference type="ChEBI" id="CHEBI:43474"/>
        <dbReference type="EC" id="3.6.1.1"/>
    </reaction>
</comment>
<dbReference type="Gene3D" id="3.40.1390.20">
    <property type="entry name" value="HprK N-terminal domain-like"/>
    <property type="match status" value="1"/>
</dbReference>
<dbReference type="EMBL" id="CP051774">
    <property type="protein sequence ID" value="QJE99048.1"/>
    <property type="molecule type" value="Genomic_DNA"/>
</dbReference>
<dbReference type="Proteomes" id="UP000501812">
    <property type="component" value="Chromosome"/>
</dbReference>
<dbReference type="Gene3D" id="3.10.310.20">
    <property type="entry name" value="DHHA2 domain"/>
    <property type="match status" value="1"/>
</dbReference>
<comment type="cofactor">
    <cofactor evidence="1">
        <name>Mn(2+)</name>
        <dbReference type="ChEBI" id="CHEBI:29035"/>
    </cofactor>
</comment>
<organism evidence="11 12">
    <name type="scientific">Luteolibacter luteus</name>
    <dbReference type="NCBI Taxonomy" id="2728835"/>
    <lineage>
        <taxon>Bacteria</taxon>
        <taxon>Pseudomonadati</taxon>
        <taxon>Verrucomicrobiota</taxon>
        <taxon>Verrucomicrobiia</taxon>
        <taxon>Verrucomicrobiales</taxon>
        <taxon>Verrucomicrobiaceae</taxon>
        <taxon>Luteolibacter</taxon>
    </lineage>
</organism>
<dbReference type="NCBIfam" id="NF011443">
    <property type="entry name" value="PRK14869.1-5"/>
    <property type="match status" value="1"/>
</dbReference>
<dbReference type="InterPro" id="IPR010766">
    <property type="entry name" value="DRTGG"/>
</dbReference>
<dbReference type="Pfam" id="PF00571">
    <property type="entry name" value="CBS"/>
    <property type="match status" value="1"/>
</dbReference>
<evidence type="ECO:0000313" key="11">
    <source>
        <dbReference type="EMBL" id="QJE99048.1"/>
    </source>
</evidence>
<evidence type="ECO:0000256" key="7">
    <source>
        <dbReference type="ARBA" id="ARBA00032535"/>
    </source>
</evidence>
<keyword evidence="4" id="KW-0479">Metal-binding</keyword>
<dbReference type="PANTHER" id="PTHR12112">
    <property type="entry name" value="BNIP - RELATED"/>
    <property type="match status" value="1"/>
</dbReference>
<dbReference type="SUPFAM" id="SSF75138">
    <property type="entry name" value="HprK N-terminal domain-like"/>
    <property type="match status" value="1"/>
</dbReference>
<dbReference type="SUPFAM" id="SSF54631">
    <property type="entry name" value="CBS-domain pair"/>
    <property type="match status" value="1"/>
</dbReference>
<dbReference type="PANTHER" id="PTHR12112:SF22">
    <property type="entry name" value="MANGANESE-DEPENDENT INORGANIC PYROPHOSPHATASE-RELATED"/>
    <property type="match status" value="1"/>
</dbReference>
<keyword evidence="9" id="KW-0129">CBS domain</keyword>
<evidence type="ECO:0000313" key="12">
    <source>
        <dbReference type="Proteomes" id="UP000501812"/>
    </source>
</evidence>
<dbReference type="InterPro" id="IPR004097">
    <property type="entry name" value="DHHA2"/>
</dbReference>
<accession>A0A858RRK2</accession>
<reference evidence="11 12" key="1">
    <citation type="submission" date="2020-04" db="EMBL/GenBank/DDBJ databases">
        <title>Luteolibacter sp. G-1-1-1 isolated from soil.</title>
        <authorList>
            <person name="Dahal R.H."/>
        </authorList>
    </citation>
    <scope>NUCLEOTIDE SEQUENCE [LARGE SCALE GENOMIC DNA]</scope>
    <source>
        <strain evidence="11 12">G-1-1-1</strain>
    </source>
</reference>
<keyword evidence="12" id="KW-1185">Reference proteome</keyword>
<dbReference type="NCBIfam" id="NF011448">
    <property type="entry name" value="PRK14869.2-4"/>
    <property type="match status" value="1"/>
</dbReference>
<dbReference type="Pfam" id="PF07085">
    <property type="entry name" value="DRTGG"/>
    <property type="match status" value="1"/>
</dbReference>